<dbReference type="PATRIC" id="fig|1486262.3.peg.2851"/>
<protein>
    <submittedName>
        <fullName evidence="1">Uncharacterized protein</fullName>
    </submittedName>
</protein>
<dbReference type="Proteomes" id="UP000032611">
    <property type="component" value="Chromosome"/>
</dbReference>
<dbReference type="EMBL" id="CP010803">
    <property type="protein sequence ID" value="AJY46511.1"/>
    <property type="molecule type" value="Genomic_DNA"/>
</dbReference>
<reference evidence="1 2" key="1">
    <citation type="journal article" date="2015" name="Genome Announc.">
        <title>Complete genome sequence of Martelella endophytica YC6887, which has antifungal activity associated with a halophyte.</title>
        <authorList>
            <person name="Khan A."/>
            <person name="Khan H."/>
            <person name="Chung E.J."/>
            <person name="Hossain M.T."/>
            <person name="Chung Y.R."/>
        </authorList>
    </citation>
    <scope>NUCLEOTIDE SEQUENCE [LARGE SCALE GENOMIC DNA]</scope>
    <source>
        <strain evidence="1">YC6887</strain>
    </source>
</reference>
<evidence type="ECO:0000313" key="1">
    <source>
        <dbReference type="EMBL" id="AJY46511.1"/>
    </source>
</evidence>
<dbReference type="KEGG" id="mey:TM49_13810"/>
<dbReference type="AlphaFoldDB" id="A0A0D5LQX4"/>
<proteinExistence type="predicted"/>
<organism evidence="1 2">
    <name type="scientific">Martelella endophytica</name>
    <dbReference type="NCBI Taxonomy" id="1486262"/>
    <lineage>
        <taxon>Bacteria</taxon>
        <taxon>Pseudomonadati</taxon>
        <taxon>Pseudomonadota</taxon>
        <taxon>Alphaproteobacteria</taxon>
        <taxon>Hyphomicrobiales</taxon>
        <taxon>Aurantimonadaceae</taxon>
        <taxon>Martelella</taxon>
    </lineage>
</organism>
<gene>
    <name evidence="1" type="ORF">TM49_13810</name>
</gene>
<accession>A0A0D5LQX4</accession>
<sequence length="92" mass="10102">MEAERMTSQPSDIPLHVPLADIEKGRDRLAQEIVARGDDATPLLELYAWVEGQIEKRLQNRSIFEAARARVAQMKTAGQAASVNETKGLSGV</sequence>
<name>A0A0D5LQX4_MAREN</name>
<evidence type="ECO:0000313" key="2">
    <source>
        <dbReference type="Proteomes" id="UP000032611"/>
    </source>
</evidence>
<keyword evidence="2" id="KW-1185">Reference proteome</keyword>
<dbReference type="HOGENOM" id="CLU_2409766_0_0_5"/>